<dbReference type="Proteomes" id="UP000190541">
    <property type="component" value="Unassembled WGS sequence"/>
</dbReference>
<dbReference type="PANTHER" id="PTHR42732:SF1">
    <property type="entry name" value="BETA-MANNOSIDASE"/>
    <property type="match status" value="1"/>
</dbReference>
<dbReference type="InterPro" id="IPR006102">
    <property type="entry name" value="Ig-like_GH2"/>
</dbReference>
<comment type="similarity">
    <text evidence="1">Belongs to the glycosyl hydrolase 2 family.</text>
</comment>
<keyword evidence="9" id="KW-1185">Reference proteome</keyword>
<dbReference type="Pfam" id="PF00703">
    <property type="entry name" value="Glyco_hydro_2"/>
    <property type="match status" value="1"/>
</dbReference>
<organism evidence="8 9">
    <name type="scientific">Parapedobacter luteus</name>
    <dbReference type="NCBI Taxonomy" id="623280"/>
    <lineage>
        <taxon>Bacteria</taxon>
        <taxon>Pseudomonadati</taxon>
        <taxon>Bacteroidota</taxon>
        <taxon>Sphingobacteriia</taxon>
        <taxon>Sphingobacteriales</taxon>
        <taxon>Sphingobacteriaceae</taxon>
        <taxon>Parapedobacter</taxon>
    </lineage>
</organism>
<proteinExistence type="inferred from homology"/>
<dbReference type="Pfam" id="PF02836">
    <property type="entry name" value="Glyco_hydro_2_C"/>
    <property type="match status" value="1"/>
</dbReference>
<dbReference type="InterPro" id="IPR013783">
    <property type="entry name" value="Ig-like_fold"/>
</dbReference>
<dbReference type="PANTHER" id="PTHR42732">
    <property type="entry name" value="BETA-GALACTOSIDASE"/>
    <property type="match status" value="1"/>
</dbReference>
<feature type="domain" description="Glycoside hydrolase family 2 catalytic" evidence="6">
    <location>
        <begin position="310"/>
        <end position="607"/>
    </location>
</feature>
<dbReference type="InterPro" id="IPR006104">
    <property type="entry name" value="Glyco_hydro_2_N"/>
</dbReference>
<evidence type="ECO:0000256" key="3">
    <source>
        <dbReference type="ARBA" id="ARBA00023295"/>
    </source>
</evidence>
<evidence type="ECO:0000259" key="7">
    <source>
        <dbReference type="Pfam" id="PF02837"/>
    </source>
</evidence>
<reference evidence="8 9" key="1">
    <citation type="submission" date="2017-02" db="EMBL/GenBank/DDBJ databases">
        <authorList>
            <person name="Peterson S.W."/>
        </authorList>
    </citation>
    <scope>NUCLEOTIDE SEQUENCE [LARGE SCALE GENOMIC DNA]</scope>
    <source>
        <strain evidence="8 9">DSM 22899</strain>
    </source>
</reference>
<dbReference type="Gene3D" id="2.60.120.260">
    <property type="entry name" value="Galactose-binding domain-like"/>
    <property type="match status" value="1"/>
</dbReference>
<dbReference type="SUPFAM" id="SSF49785">
    <property type="entry name" value="Galactose-binding domain-like"/>
    <property type="match status" value="1"/>
</dbReference>
<protein>
    <submittedName>
        <fullName evidence="8">Beta-glucuronidase</fullName>
    </submittedName>
</protein>
<dbReference type="SUPFAM" id="SSF51445">
    <property type="entry name" value="(Trans)glycosidases"/>
    <property type="match status" value="1"/>
</dbReference>
<dbReference type="PRINTS" id="PR00132">
    <property type="entry name" value="GLHYDRLASE2"/>
</dbReference>
<dbReference type="EMBL" id="FUYS01000005">
    <property type="protein sequence ID" value="SKB63040.1"/>
    <property type="molecule type" value="Genomic_DNA"/>
</dbReference>
<dbReference type="GO" id="GO:0004553">
    <property type="term" value="F:hydrolase activity, hydrolyzing O-glycosyl compounds"/>
    <property type="evidence" value="ECO:0007669"/>
    <property type="project" value="InterPro"/>
</dbReference>
<keyword evidence="2" id="KW-0378">Hydrolase</keyword>
<dbReference type="Gene3D" id="2.60.40.10">
    <property type="entry name" value="Immunoglobulins"/>
    <property type="match status" value="1"/>
</dbReference>
<evidence type="ECO:0000259" key="6">
    <source>
        <dbReference type="Pfam" id="PF02836"/>
    </source>
</evidence>
<evidence type="ECO:0000256" key="4">
    <source>
        <dbReference type="SAM" id="SignalP"/>
    </source>
</evidence>
<dbReference type="OrthoDB" id="9801077at2"/>
<feature type="chain" id="PRO_5012075086" evidence="4">
    <location>
        <begin position="23"/>
        <end position="611"/>
    </location>
</feature>
<gene>
    <name evidence="8" type="ORF">SAMN05660226_02356</name>
</gene>
<dbReference type="InterPro" id="IPR051913">
    <property type="entry name" value="GH2_Domain-Containing"/>
</dbReference>
<evidence type="ECO:0000256" key="2">
    <source>
        <dbReference type="ARBA" id="ARBA00022801"/>
    </source>
</evidence>
<feature type="domain" description="Glycosyl hydrolases family 2 sugar binding" evidence="7">
    <location>
        <begin position="40"/>
        <end position="212"/>
    </location>
</feature>
<evidence type="ECO:0000313" key="9">
    <source>
        <dbReference type="Proteomes" id="UP000190541"/>
    </source>
</evidence>
<dbReference type="InterPro" id="IPR006103">
    <property type="entry name" value="Glyco_hydro_2_cat"/>
</dbReference>
<keyword evidence="3" id="KW-0326">Glycosidase</keyword>
<dbReference type="InterPro" id="IPR008979">
    <property type="entry name" value="Galactose-bd-like_sf"/>
</dbReference>
<feature type="signal peptide" evidence="4">
    <location>
        <begin position="1"/>
        <end position="22"/>
    </location>
</feature>
<keyword evidence="4" id="KW-0732">Signal</keyword>
<dbReference type="Gene3D" id="3.20.20.80">
    <property type="entry name" value="Glycosidases"/>
    <property type="match status" value="1"/>
</dbReference>
<dbReference type="InterPro" id="IPR017853">
    <property type="entry name" value="GH"/>
</dbReference>
<dbReference type="PROSITE" id="PS00608">
    <property type="entry name" value="GLYCOSYL_HYDROL_F2_2"/>
    <property type="match status" value="1"/>
</dbReference>
<dbReference type="InterPro" id="IPR036156">
    <property type="entry name" value="Beta-gal/glucu_dom_sf"/>
</dbReference>
<dbReference type="STRING" id="623280.SAMN05660226_02356"/>
<dbReference type="InterPro" id="IPR006101">
    <property type="entry name" value="Glyco_hydro_2"/>
</dbReference>
<accession>A0A1T5CV19</accession>
<evidence type="ECO:0000259" key="5">
    <source>
        <dbReference type="Pfam" id="PF00703"/>
    </source>
</evidence>
<evidence type="ECO:0000313" key="8">
    <source>
        <dbReference type="EMBL" id="SKB63040.1"/>
    </source>
</evidence>
<dbReference type="Pfam" id="PF02837">
    <property type="entry name" value="Glyco_hydro_2_N"/>
    <property type="match status" value="1"/>
</dbReference>
<dbReference type="AlphaFoldDB" id="A0A1T5CV19"/>
<dbReference type="SUPFAM" id="SSF49303">
    <property type="entry name" value="beta-Galactosidase/glucuronidase domain"/>
    <property type="match status" value="1"/>
</dbReference>
<evidence type="ECO:0000256" key="1">
    <source>
        <dbReference type="ARBA" id="ARBA00007401"/>
    </source>
</evidence>
<dbReference type="RefSeq" id="WP_079717048.1">
    <property type="nucleotide sequence ID" value="NZ_FUYS01000005.1"/>
</dbReference>
<name>A0A1T5CV19_9SPHI</name>
<sequence>MRYLRCCCLLFCSLLSLLKALGQPAVSDIIQHPLGRHLVSLNGNWNYIIDPYEMGYYDYRREPFENSPSGRGGFYDDRLPKDKTELVEYEFDHAPTLQVPGDWNSQAPELALYEGNTWYRRKFTLNRAGDKRYILYFGAVNYEAHVYLNGRKVGMHKGGFTPFQFDVTDRLKDGENTVVVKVDNSRRQDEIPTVNTDWWNYGGITRDVSLIEVAQRYVADYRIQLDRNDPATIAGYVQLGDSAAGVQVTVDIAEAGIREVLETDADGRAAFRWKPRKLELWQPESPKLYDVRILTAEDTVADRIGFRTIETRGHEILLNGKPIFLRGISMHDENPMLPGRLRSEGDMRMLLQWAKDLNCNYVRLAHYPHNEKMVRLADEMGLLVWAEIPVYWTISWENPHTYANAAQQLADLIRRDKNRASVIVWSVGNETPLSDARYTFMSRLVAEARAHDDSRLVAAALEVHREGKTVILNDSLGELIDLVSFNEYAGWYWGGTPDGIADYTFDIAFDKPVVISEFGGGALAGFHGDSHTRWSEEYQESLYINQLKMLRAIPTLRGMTPWVLVDFRSPRRQHPVYQDFWNRKGLYAPTGHKKKAFFILKSFYDEMEAAY</sequence>
<dbReference type="InterPro" id="IPR023232">
    <property type="entry name" value="Glyco_hydro_2_AS"/>
</dbReference>
<dbReference type="GO" id="GO:0005975">
    <property type="term" value="P:carbohydrate metabolic process"/>
    <property type="evidence" value="ECO:0007669"/>
    <property type="project" value="InterPro"/>
</dbReference>
<feature type="domain" description="Glycoside hydrolase family 2 immunoglobulin-like beta-sandwich" evidence="5">
    <location>
        <begin position="217"/>
        <end position="307"/>
    </location>
</feature>